<dbReference type="InterPro" id="IPR001352">
    <property type="entry name" value="RNase_HII/HIII"/>
</dbReference>
<accession>A0A2A2TP48</accession>
<proteinExistence type="inferred from homology"/>
<evidence type="ECO:0000256" key="2">
    <source>
        <dbReference type="ARBA" id="ARBA00001946"/>
    </source>
</evidence>
<dbReference type="NCBIfam" id="NF000595">
    <property type="entry name" value="PRK00015.1-3"/>
    <property type="match status" value="1"/>
</dbReference>
<keyword evidence="10 14" id="KW-0479">Metal-binding</keyword>
<feature type="binding site" evidence="14 15">
    <location>
        <position position="39"/>
    </location>
    <ligand>
        <name>a divalent metal cation</name>
        <dbReference type="ChEBI" id="CHEBI:60240"/>
    </ligand>
</feature>
<dbReference type="GO" id="GO:0030145">
    <property type="term" value="F:manganese ion binding"/>
    <property type="evidence" value="ECO:0007669"/>
    <property type="project" value="UniProtKB-UniRule"/>
</dbReference>
<dbReference type="HAMAP" id="MF_00052_B">
    <property type="entry name" value="RNase_HII_B"/>
    <property type="match status" value="1"/>
</dbReference>
<dbReference type="InterPro" id="IPR022898">
    <property type="entry name" value="RNase_HII"/>
</dbReference>
<keyword evidence="19" id="KW-1185">Reference proteome</keyword>
<dbReference type="PANTHER" id="PTHR10954">
    <property type="entry name" value="RIBONUCLEASE H2 SUBUNIT A"/>
    <property type="match status" value="1"/>
</dbReference>
<evidence type="ECO:0000256" key="10">
    <source>
        <dbReference type="ARBA" id="ARBA00022723"/>
    </source>
</evidence>
<dbReference type="InterPro" id="IPR024567">
    <property type="entry name" value="RNase_HII/HIII_dom"/>
</dbReference>
<keyword evidence="8 14" id="KW-0963">Cytoplasm</keyword>
<sequence length="219" mass="23864">MVKKRQTTVVELPLFPTESHWLELSTLWNTQGIIAGVDEVGRGALFGPVVAAAVVLPQSALLSLMTAGINDSKKLSPSRRNQLARQIATLACDWRIGFASTAEIDQLNILQASLLAMKRAVLKLSVQPTLCLIDGNQLVTGLPMSQQTIVKGDSLSLAIAAASILAKVWRDDLILRLAVNYPMYDLARNKGYGSQRHLAALQEHGVSRLHRKSFSPCQN</sequence>
<evidence type="ECO:0000256" key="5">
    <source>
        <dbReference type="ARBA" id="ARBA00007383"/>
    </source>
</evidence>
<dbReference type="GO" id="GO:0004523">
    <property type="term" value="F:RNA-DNA hybrid ribonuclease activity"/>
    <property type="evidence" value="ECO:0007669"/>
    <property type="project" value="UniProtKB-UniRule"/>
</dbReference>
<evidence type="ECO:0000256" key="1">
    <source>
        <dbReference type="ARBA" id="ARBA00000077"/>
    </source>
</evidence>
<evidence type="ECO:0000256" key="15">
    <source>
        <dbReference type="PROSITE-ProRule" id="PRU01319"/>
    </source>
</evidence>
<dbReference type="PROSITE" id="PS51975">
    <property type="entry name" value="RNASE_H_2"/>
    <property type="match status" value="1"/>
</dbReference>
<dbReference type="SUPFAM" id="SSF53098">
    <property type="entry name" value="Ribonuclease H-like"/>
    <property type="match status" value="1"/>
</dbReference>
<evidence type="ECO:0000256" key="16">
    <source>
        <dbReference type="RuleBase" id="RU003515"/>
    </source>
</evidence>
<keyword evidence="11 14" id="KW-0255">Endonuclease</keyword>
<evidence type="ECO:0000313" key="18">
    <source>
        <dbReference type="EMBL" id="PAX60212.1"/>
    </source>
</evidence>
<dbReference type="RefSeq" id="WP_095720287.1">
    <property type="nucleotide sequence ID" value="NZ_NTFS01000018.1"/>
</dbReference>
<gene>
    <name evidence="14" type="primary">rnhB</name>
    <name evidence="18" type="ORF">CK510_03030</name>
</gene>
<dbReference type="GO" id="GO:0043137">
    <property type="term" value="P:DNA replication, removal of RNA primer"/>
    <property type="evidence" value="ECO:0007669"/>
    <property type="project" value="TreeGrafter"/>
</dbReference>
<comment type="cofactor">
    <cofactor evidence="14 15">
        <name>Mn(2+)</name>
        <dbReference type="ChEBI" id="CHEBI:29035"/>
    </cofactor>
    <cofactor evidence="14 15">
        <name>Mg(2+)</name>
        <dbReference type="ChEBI" id="CHEBI:18420"/>
    </cofactor>
    <text evidence="14 15">Manganese or magnesium. Binds 1 divalent metal ion per monomer in the absence of substrate. May bind a second metal ion after substrate binding.</text>
</comment>
<dbReference type="GO" id="GO:0032299">
    <property type="term" value="C:ribonuclease H2 complex"/>
    <property type="evidence" value="ECO:0007669"/>
    <property type="project" value="TreeGrafter"/>
</dbReference>
<dbReference type="GO" id="GO:0005737">
    <property type="term" value="C:cytoplasm"/>
    <property type="evidence" value="ECO:0007669"/>
    <property type="project" value="UniProtKB-SubCell"/>
</dbReference>
<dbReference type="GO" id="GO:0006298">
    <property type="term" value="P:mismatch repair"/>
    <property type="evidence" value="ECO:0007669"/>
    <property type="project" value="TreeGrafter"/>
</dbReference>
<keyword evidence="9 14" id="KW-0540">Nuclease</keyword>
<dbReference type="Gene3D" id="3.30.420.10">
    <property type="entry name" value="Ribonuclease H-like superfamily/Ribonuclease H"/>
    <property type="match status" value="1"/>
</dbReference>
<evidence type="ECO:0000256" key="8">
    <source>
        <dbReference type="ARBA" id="ARBA00022490"/>
    </source>
</evidence>
<dbReference type="InterPro" id="IPR036397">
    <property type="entry name" value="RNaseH_sf"/>
</dbReference>
<dbReference type="OrthoDB" id="9803420at2"/>
<evidence type="ECO:0000256" key="3">
    <source>
        <dbReference type="ARBA" id="ARBA00004065"/>
    </source>
</evidence>
<keyword evidence="13 14" id="KW-0464">Manganese</keyword>
<reference evidence="18 19" key="1">
    <citation type="submission" date="2017-08" db="EMBL/GenBank/DDBJ databases">
        <title>Draft genome sequence of filamentous cyanobacterium Calothrix elsteri CCALA 953.</title>
        <authorList>
            <person name="Gagunashvili A.N."/>
            <person name="Elster J."/>
            <person name="Andresson O.S."/>
        </authorList>
    </citation>
    <scope>NUCLEOTIDE SEQUENCE [LARGE SCALE GENOMIC DNA]</scope>
    <source>
        <strain evidence="18 19">CCALA 953</strain>
    </source>
</reference>
<evidence type="ECO:0000256" key="14">
    <source>
        <dbReference type="HAMAP-Rule" id="MF_00052"/>
    </source>
</evidence>
<dbReference type="InterPro" id="IPR012337">
    <property type="entry name" value="RNaseH-like_sf"/>
</dbReference>
<dbReference type="PANTHER" id="PTHR10954:SF18">
    <property type="entry name" value="RIBONUCLEASE HII"/>
    <property type="match status" value="1"/>
</dbReference>
<dbReference type="AlphaFoldDB" id="A0A2A2TP48"/>
<comment type="caution">
    <text evidence="18">The sequence shown here is derived from an EMBL/GenBank/DDBJ whole genome shotgun (WGS) entry which is preliminary data.</text>
</comment>
<dbReference type="Pfam" id="PF01351">
    <property type="entry name" value="RNase_HII"/>
    <property type="match status" value="1"/>
</dbReference>
<comment type="subcellular location">
    <subcellularLocation>
        <location evidence="4 14">Cytoplasm</location>
    </subcellularLocation>
</comment>
<feature type="binding site" evidence="14 15">
    <location>
        <position position="38"/>
    </location>
    <ligand>
        <name>a divalent metal cation</name>
        <dbReference type="ChEBI" id="CHEBI:60240"/>
    </ligand>
</feature>
<comment type="similarity">
    <text evidence="5 14 16">Belongs to the RNase HII family.</text>
</comment>
<evidence type="ECO:0000256" key="11">
    <source>
        <dbReference type="ARBA" id="ARBA00022759"/>
    </source>
</evidence>
<comment type="function">
    <text evidence="3 14 16">Endonuclease that specifically degrades the RNA of RNA-DNA hybrids.</text>
</comment>
<evidence type="ECO:0000256" key="9">
    <source>
        <dbReference type="ARBA" id="ARBA00022722"/>
    </source>
</evidence>
<evidence type="ECO:0000256" key="13">
    <source>
        <dbReference type="ARBA" id="ARBA00023211"/>
    </source>
</evidence>
<evidence type="ECO:0000313" key="19">
    <source>
        <dbReference type="Proteomes" id="UP000218238"/>
    </source>
</evidence>
<dbReference type="CDD" id="cd07182">
    <property type="entry name" value="RNase_HII_bacteria_HII_like"/>
    <property type="match status" value="1"/>
</dbReference>
<protein>
    <recommendedName>
        <fullName evidence="7 14">Ribonuclease HII</fullName>
        <shortName evidence="14">RNase HII</shortName>
        <ecNumber evidence="6 14">3.1.26.4</ecNumber>
    </recommendedName>
</protein>
<keyword evidence="12 14" id="KW-0378">Hydrolase</keyword>
<evidence type="ECO:0000256" key="6">
    <source>
        <dbReference type="ARBA" id="ARBA00012180"/>
    </source>
</evidence>
<comment type="catalytic activity">
    <reaction evidence="1 14 15 16">
        <text>Endonucleolytic cleavage to 5'-phosphomonoester.</text>
        <dbReference type="EC" id="3.1.26.4"/>
    </reaction>
</comment>
<name>A0A2A2TP48_9CYAN</name>
<evidence type="ECO:0000256" key="7">
    <source>
        <dbReference type="ARBA" id="ARBA00019179"/>
    </source>
</evidence>
<comment type="cofactor">
    <cofactor evidence="2">
        <name>Mg(2+)</name>
        <dbReference type="ChEBI" id="CHEBI:18420"/>
    </cofactor>
</comment>
<dbReference type="Proteomes" id="UP000218238">
    <property type="component" value="Unassembled WGS sequence"/>
</dbReference>
<dbReference type="GO" id="GO:0003723">
    <property type="term" value="F:RNA binding"/>
    <property type="evidence" value="ECO:0007669"/>
    <property type="project" value="UniProtKB-UniRule"/>
</dbReference>
<dbReference type="EMBL" id="NTFS01000018">
    <property type="protein sequence ID" value="PAX60212.1"/>
    <property type="molecule type" value="Genomic_DNA"/>
</dbReference>
<dbReference type="EC" id="3.1.26.4" evidence="6 14"/>
<feature type="binding site" evidence="14 15">
    <location>
        <position position="134"/>
    </location>
    <ligand>
        <name>a divalent metal cation</name>
        <dbReference type="ChEBI" id="CHEBI:60240"/>
    </ligand>
</feature>
<organism evidence="18 19">
    <name type="scientific">Brunnivagina elsteri CCALA 953</name>
    <dbReference type="NCBI Taxonomy" id="987040"/>
    <lineage>
        <taxon>Bacteria</taxon>
        <taxon>Bacillati</taxon>
        <taxon>Cyanobacteriota</taxon>
        <taxon>Cyanophyceae</taxon>
        <taxon>Nostocales</taxon>
        <taxon>Calotrichaceae</taxon>
        <taxon>Brunnivagina</taxon>
    </lineage>
</organism>
<evidence type="ECO:0000256" key="12">
    <source>
        <dbReference type="ARBA" id="ARBA00022801"/>
    </source>
</evidence>
<evidence type="ECO:0000259" key="17">
    <source>
        <dbReference type="PROSITE" id="PS51975"/>
    </source>
</evidence>
<evidence type="ECO:0000256" key="4">
    <source>
        <dbReference type="ARBA" id="ARBA00004496"/>
    </source>
</evidence>
<feature type="domain" description="RNase H type-2" evidence="17">
    <location>
        <begin position="32"/>
        <end position="219"/>
    </location>
</feature>
<dbReference type="NCBIfam" id="NF010537">
    <property type="entry name" value="PRK13925.1"/>
    <property type="match status" value="1"/>
</dbReference>